<keyword evidence="1" id="KW-0812">Transmembrane</keyword>
<feature type="transmembrane region" description="Helical" evidence="1">
    <location>
        <begin position="51"/>
        <end position="72"/>
    </location>
</feature>
<dbReference type="Pfam" id="PF12730">
    <property type="entry name" value="ABC2_membrane_4"/>
    <property type="match status" value="1"/>
</dbReference>
<sequence>MNSTIAVITFRAMLGRRRALLLLALPLMLVVMAVALRITGNDDLDVSANVLQRFGLATLLPLLALIAGTGVIGPEIDDGQIMYVLTKPIPRPVIVLTKLAVAIVLVWAFAAVPTLLSGMILSAGGTEGMGPAFTVGVLVGGVAYSAVFVALAVVSRNAVTIGLLYALVWETLLGNFAPGAKSASIQQWALSVTDTLTGATAVKSTVDLAVAVPLLVAVTVAGTLLAAVRLRSLSVASAE</sequence>
<protein>
    <submittedName>
        <fullName evidence="2">ABC transporter permease</fullName>
    </submittedName>
</protein>
<keyword evidence="1" id="KW-1133">Transmembrane helix</keyword>
<reference evidence="3" key="1">
    <citation type="journal article" date="2019" name="Int. J. Syst. Evol. Microbiol.">
        <title>The Global Catalogue of Microorganisms (GCM) 10K type strain sequencing project: providing services to taxonomists for standard genome sequencing and annotation.</title>
        <authorList>
            <consortium name="The Broad Institute Genomics Platform"/>
            <consortium name="The Broad Institute Genome Sequencing Center for Infectious Disease"/>
            <person name="Wu L."/>
            <person name="Ma J."/>
        </authorList>
    </citation>
    <scope>NUCLEOTIDE SEQUENCE [LARGE SCALE GENOMIC DNA]</scope>
    <source>
        <strain evidence="3">JCM 3369</strain>
    </source>
</reference>
<evidence type="ECO:0000256" key="1">
    <source>
        <dbReference type="SAM" id="Phobius"/>
    </source>
</evidence>
<name>A0ABW2CRN1_9ACTN</name>
<keyword evidence="3" id="KW-1185">Reference proteome</keyword>
<evidence type="ECO:0000313" key="3">
    <source>
        <dbReference type="Proteomes" id="UP001596380"/>
    </source>
</evidence>
<evidence type="ECO:0000313" key="2">
    <source>
        <dbReference type="EMBL" id="MFC6884294.1"/>
    </source>
</evidence>
<accession>A0ABW2CRN1</accession>
<feature type="transmembrane region" description="Helical" evidence="1">
    <location>
        <begin position="132"/>
        <end position="154"/>
    </location>
</feature>
<gene>
    <name evidence="2" type="ORF">ACFQKB_31365</name>
</gene>
<dbReference type="Proteomes" id="UP001596380">
    <property type="component" value="Unassembled WGS sequence"/>
</dbReference>
<feature type="transmembrane region" description="Helical" evidence="1">
    <location>
        <begin position="208"/>
        <end position="228"/>
    </location>
</feature>
<feature type="transmembrane region" description="Helical" evidence="1">
    <location>
        <begin position="93"/>
        <end position="112"/>
    </location>
</feature>
<organism evidence="2 3">
    <name type="scientific">Actinomadura yumaensis</name>
    <dbReference type="NCBI Taxonomy" id="111807"/>
    <lineage>
        <taxon>Bacteria</taxon>
        <taxon>Bacillati</taxon>
        <taxon>Actinomycetota</taxon>
        <taxon>Actinomycetes</taxon>
        <taxon>Streptosporangiales</taxon>
        <taxon>Thermomonosporaceae</taxon>
        <taxon>Actinomadura</taxon>
    </lineage>
</organism>
<keyword evidence="1" id="KW-0472">Membrane</keyword>
<feature type="transmembrane region" description="Helical" evidence="1">
    <location>
        <begin position="161"/>
        <end position="180"/>
    </location>
</feature>
<dbReference type="RefSeq" id="WP_160821853.1">
    <property type="nucleotide sequence ID" value="NZ_JBHSXE010000001.1"/>
</dbReference>
<comment type="caution">
    <text evidence="2">The sequence shown here is derived from an EMBL/GenBank/DDBJ whole genome shotgun (WGS) entry which is preliminary data.</text>
</comment>
<proteinExistence type="predicted"/>
<dbReference type="EMBL" id="JBHSXS010000026">
    <property type="protein sequence ID" value="MFC6884294.1"/>
    <property type="molecule type" value="Genomic_DNA"/>
</dbReference>